<keyword evidence="4 11" id="KW-0547">Nucleotide-binding</keyword>
<feature type="binding site" evidence="11">
    <location>
        <begin position="381"/>
        <end position="384"/>
    </location>
    <ligand>
        <name>GMP</name>
        <dbReference type="ChEBI" id="CHEBI:58115"/>
    </ligand>
</feature>
<dbReference type="Proteomes" id="UP000051373">
    <property type="component" value="Unassembled WGS sequence"/>
</dbReference>
<dbReference type="PANTHER" id="PTHR11118">
    <property type="entry name" value="RNA-SPLICING LIGASE RTCB HOMOLOG"/>
    <property type="match status" value="1"/>
</dbReference>
<feature type="binding site" evidence="12">
    <location>
        <position position="98"/>
    </location>
    <ligand>
        <name>Mn(2+)</name>
        <dbReference type="ChEBI" id="CHEBI:29035"/>
        <label>1</label>
    </ligand>
</feature>
<evidence type="ECO:0000256" key="13">
    <source>
        <dbReference type="RuleBase" id="RU371113"/>
    </source>
</evidence>
<comment type="similarity">
    <text evidence="1 13">Belongs to the RtcB family.</text>
</comment>
<reference evidence="14 15" key="1">
    <citation type="journal article" date="2015" name="Microbiome">
        <title>Genomic resolution of linkages in carbon, nitrogen, and sulfur cycling among widespread estuary sediment bacteria.</title>
        <authorList>
            <person name="Baker B.J."/>
            <person name="Lazar C.S."/>
            <person name="Teske A.P."/>
            <person name="Dick G.J."/>
        </authorList>
    </citation>
    <scope>NUCLEOTIDE SEQUENCE [LARGE SCALE GENOMIC DNA]</scope>
    <source>
        <strain evidence="14">SM23_42</strain>
    </source>
</reference>
<evidence type="ECO:0000256" key="5">
    <source>
        <dbReference type="ARBA" id="ARBA00022800"/>
    </source>
</evidence>
<dbReference type="FunFam" id="3.90.1860.10:FF:000001">
    <property type="entry name" value="tRNA-splicing ligase RtcB homolog"/>
    <property type="match status" value="1"/>
</dbReference>
<evidence type="ECO:0000256" key="6">
    <source>
        <dbReference type="ARBA" id="ARBA00023134"/>
    </source>
</evidence>
<comment type="catalytic activity">
    <reaction evidence="8">
        <text>a 3'-end 3'-phospho-ribonucleotide-RNA + a 5'-end dephospho-ribonucleoside-RNA + GTP = a ribonucleotidyl-ribonucleotide-RNA + GMP + diphosphate</text>
        <dbReference type="Rhea" id="RHEA:68076"/>
        <dbReference type="Rhea" id="RHEA-COMP:10463"/>
        <dbReference type="Rhea" id="RHEA-COMP:13936"/>
        <dbReference type="Rhea" id="RHEA-COMP:17355"/>
        <dbReference type="ChEBI" id="CHEBI:33019"/>
        <dbReference type="ChEBI" id="CHEBI:37565"/>
        <dbReference type="ChEBI" id="CHEBI:58115"/>
        <dbReference type="ChEBI" id="CHEBI:83062"/>
        <dbReference type="ChEBI" id="CHEBI:138284"/>
        <dbReference type="ChEBI" id="CHEBI:173118"/>
        <dbReference type="EC" id="6.5.1.8"/>
    </reaction>
</comment>
<keyword evidence="2 13" id="KW-0436">Ligase</keyword>
<evidence type="ECO:0000256" key="8">
    <source>
        <dbReference type="ARBA" id="ARBA00047746"/>
    </source>
</evidence>
<dbReference type="SUPFAM" id="SSF103365">
    <property type="entry name" value="Hypothetical protein PH1602"/>
    <property type="match status" value="1"/>
</dbReference>
<protein>
    <recommendedName>
        <fullName evidence="13">tRNA-splicing ligase RtcB</fullName>
        <ecNumber evidence="13">6.5.1.-</ecNumber>
    </recommendedName>
</protein>
<keyword evidence="6 11" id="KW-0342">GTP-binding</keyword>
<keyword evidence="3 12" id="KW-0479">Metal-binding</keyword>
<evidence type="ECO:0000313" key="14">
    <source>
        <dbReference type="EMBL" id="KPK64253.1"/>
    </source>
</evidence>
<dbReference type="STRING" id="1703779.AMJ83_03230"/>
<feature type="binding site" evidence="11">
    <location>
        <begin position="407"/>
        <end position="410"/>
    </location>
    <ligand>
        <name>GMP</name>
        <dbReference type="ChEBI" id="CHEBI:58115"/>
    </ligand>
</feature>
<dbReference type="AlphaFoldDB" id="A0A0S8FX35"/>
<comment type="subunit">
    <text evidence="13">Monomer.</text>
</comment>
<evidence type="ECO:0000313" key="15">
    <source>
        <dbReference type="Proteomes" id="UP000051373"/>
    </source>
</evidence>
<dbReference type="GO" id="GO:0006396">
    <property type="term" value="P:RNA processing"/>
    <property type="evidence" value="ECO:0007669"/>
    <property type="project" value="InterPro"/>
</dbReference>
<dbReference type="EMBL" id="LJUJ01000004">
    <property type="protein sequence ID" value="KPK64253.1"/>
    <property type="molecule type" value="Genomic_DNA"/>
</dbReference>
<comment type="catalytic activity">
    <reaction evidence="9">
        <text>a 3'-end 2',3'-cyclophospho-ribonucleotide-RNA + a 5'-end dephospho-ribonucleoside-RNA + GTP + H2O = a ribonucleotidyl-ribonucleotide-RNA + GMP + diphosphate + H(+)</text>
        <dbReference type="Rhea" id="RHEA:68080"/>
        <dbReference type="Rhea" id="RHEA-COMP:10464"/>
        <dbReference type="Rhea" id="RHEA-COMP:13936"/>
        <dbReference type="Rhea" id="RHEA-COMP:17355"/>
        <dbReference type="ChEBI" id="CHEBI:15377"/>
        <dbReference type="ChEBI" id="CHEBI:15378"/>
        <dbReference type="ChEBI" id="CHEBI:33019"/>
        <dbReference type="ChEBI" id="CHEBI:37565"/>
        <dbReference type="ChEBI" id="CHEBI:58115"/>
        <dbReference type="ChEBI" id="CHEBI:83064"/>
        <dbReference type="ChEBI" id="CHEBI:138284"/>
        <dbReference type="ChEBI" id="CHEBI:173118"/>
        <dbReference type="EC" id="6.5.1.8"/>
    </reaction>
</comment>
<dbReference type="GO" id="GO:0170057">
    <property type="term" value="F:RNA ligase (GTP) activity"/>
    <property type="evidence" value="ECO:0007669"/>
    <property type="project" value="UniProtKB-EC"/>
</dbReference>
<keyword evidence="5" id="KW-0692">RNA repair</keyword>
<feature type="binding site" evidence="11">
    <location>
        <begin position="205"/>
        <end position="209"/>
    </location>
    <ligand>
        <name>GMP</name>
        <dbReference type="ChEBI" id="CHEBI:58115"/>
    </ligand>
</feature>
<dbReference type="PATRIC" id="fig|1703779.3.peg.644"/>
<evidence type="ECO:0000256" key="4">
    <source>
        <dbReference type="ARBA" id="ARBA00022741"/>
    </source>
</evidence>
<proteinExistence type="inferred from homology"/>
<evidence type="ECO:0000256" key="1">
    <source>
        <dbReference type="ARBA" id="ARBA00008071"/>
    </source>
</evidence>
<dbReference type="InterPro" id="IPR001233">
    <property type="entry name" value="RtcB"/>
</dbReference>
<sequence>MSWQGELKKIDDFRYRIPRSYKTGMKTDGIIYASEKMLPQITSDQAPEQVANVAFLPGIVGCAMAMPDIHWGYGFPIGGVAAFDVEKGIISPGGVGYDINCGVRLLRTDLTDKDIQHKIKELVRSIFNNVPSGVGSTGKIRIDEKEVKQVLIHGAQWAMRKGYGWEEDIEHIEAHGALEGANPDKVSRRALQRGRPQLGTLGAGNHFLEIQVVEDIYERAAAQEMGINDVGQITVMIHTGSRGLGYQVCDDNVKTLGSVTQKYGISIPDRQLACAPIKSPEGRAYFEQMACAANYAWANRQCIMHWIRESFEKVLNKKAEDLGMHLIYDVAHNIAKFEQHKVGDEIKELCIHRKGATRAFAAGHKDVPEMYKSIGQPVLIPGDMGTHSYLLLGTDLAMKETFGSTCHGAGRVMSRTKALSRTRGRRIDKELADKGIFVLSASNQVLREEVPEAYKDIDTVVDAVHQAGISRKVARMRPLGVVKG</sequence>
<feature type="binding site" evidence="12">
    <location>
        <position position="206"/>
    </location>
    <ligand>
        <name>Mn(2+)</name>
        <dbReference type="ChEBI" id="CHEBI:29035"/>
        <label>1</label>
    </ligand>
</feature>
<evidence type="ECO:0000256" key="7">
    <source>
        <dbReference type="ARBA" id="ARBA00023211"/>
    </source>
</evidence>
<comment type="caution">
    <text evidence="14">The sequence shown here is derived from an EMBL/GenBank/DDBJ whole genome shotgun (WGS) entry which is preliminary data.</text>
</comment>
<name>A0A0S8FX35_UNCW3</name>
<keyword evidence="7 12" id="KW-0464">Manganese</keyword>
<dbReference type="InterPro" id="IPR036025">
    <property type="entry name" value="RtcB-like_sf"/>
</dbReference>
<dbReference type="EC" id="6.5.1.-" evidence="13"/>
<dbReference type="GO" id="GO:0042245">
    <property type="term" value="P:RNA repair"/>
    <property type="evidence" value="ECO:0007669"/>
    <property type="project" value="UniProtKB-KW"/>
</dbReference>
<organism evidence="14 15">
    <name type="scientific">candidate division WOR_3 bacterium SM23_42</name>
    <dbReference type="NCBI Taxonomy" id="1703779"/>
    <lineage>
        <taxon>Bacteria</taxon>
        <taxon>Bacteria division WOR-3</taxon>
    </lineage>
</organism>
<evidence type="ECO:0000256" key="9">
    <source>
        <dbReference type="ARBA" id="ARBA00049514"/>
    </source>
</evidence>
<evidence type="ECO:0000256" key="12">
    <source>
        <dbReference type="PIRSR" id="PIRSR601233-3"/>
    </source>
</evidence>
<evidence type="ECO:0000256" key="11">
    <source>
        <dbReference type="PIRSR" id="PIRSR601233-2"/>
    </source>
</evidence>
<dbReference type="GO" id="GO:0003972">
    <property type="term" value="F:RNA ligase (ATP) activity"/>
    <property type="evidence" value="ECO:0007669"/>
    <property type="project" value="TreeGrafter"/>
</dbReference>
<feature type="binding site" evidence="12">
    <location>
        <position position="332"/>
    </location>
    <ligand>
        <name>Mn(2+)</name>
        <dbReference type="ChEBI" id="CHEBI:29035"/>
        <label>2</label>
    </ligand>
</feature>
<comment type="cofactor">
    <cofactor evidence="12 13">
        <name>Mn(2+)</name>
        <dbReference type="ChEBI" id="CHEBI:29035"/>
    </cofactor>
    <text evidence="12 13">Binds 2 manganese ions per subunit.</text>
</comment>
<evidence type="ECO:0000256" key="3">
    <source>
        <dbReference type="ARBA" id="ARBA00022723"/>
    </source>
</evidence>
<feature type="binding site" evidence="12">
    <location>
        <position position="238"/>
    </location>
    <ligand>
        <name>Mn(2+)</name>
        <dbReference type="ChEBI" id="CHEBI:29035"/>
        <label>2</label>
    </ligand>
</feature>
<feature type="binding site" evidence="11">
    <location>
        <position position="388"/>
    </location>
    <ligand>
        <name>GMP</name>
        <dbReference type="ChEBI" id="CHEBI:58115"/>
    </ligand>
</feature>
<feature type="binding site" evidence="11">
    <location>
        <position position="483"/>
    </location>
    <ligand>
        <name>GMP</name>
        <dbReference type="ChEBI" id="CHEBI:58115"/>
    </ligand>
</feature>
<feature type="active site" description="GMP-histidine intermediate" evidence="10">
    <location>
        <position position="407"/>
    </location>
</feature>
<gene>
    <name evidence="13" type="primary">rtcB</name>
    <name evidence="14" type="ORF">AMJ83_03230</name>
</gene>
<evidence type="ECO:0000256" key="2">
    <source>
        <dbReference type="ARBA" id="ARBA00022598"/>
    </source>
</evidence>
<dbReference type="PROSITE" id="PS01288">
    <property type="entry name" value="UPF0027"/>
    <property type="match status" value="1"/>
</dbReference>
<evidence type="ECO:0000256" key="10">
    <source>
        <dbReference type="PIRSR" id="PIRSR601233-1"/>
    </source>
</evidence>
<accession>A0A0S8FX35</accession>
<dbReference type="Gene3D" id="3.90.1860.10">
    <property type="entry name" value="tRNA-splicing ligase RtcB"/>
    <property type="match status" value="1"/>
</dbReference>
<feature type="binding site" evidence="11">
    <location>
        <begin position="332"/>
        <end position="333"/>
    </location>
    <ligand>
        <name>GMP</name>
        <dbReference type="ChEBI" id="CHEBI:58115"/>
    </ligand>
</feature>
<dbReference type="GO" id="GO:0046872">
    <property type="term" value="F:metal ion binding"/>
    <property type="evidence" value="ECO:0007669"/>
    <property type="project" value="UniProtKB-UniRule"/>
</dbReference>
<dbReference type="Pfam" id="PF01139">
    <property type="entry name" value="RtcB"/>
    <property type="match status" value="1"/>
</dbReference>
<dbReference type="PANTHER" id="PTHR11118:SF1">
    <property type="entry name" value="RNA-SPLICING LIGASE RTCB HOMOLOG"/>
    <property type="match status" value="1"/>
</dbReference>
<dbReference type="GO" id="GO:0005525">
    <property type="term" value="F:GTP binding"/>
    <property type="evidence" value="ECO:0007669"/>
    <property type="project" value="UniProtKB-KW"/>
</dbReference>